<feature type="transmembrane region" description="Helical" evidence="2">
    <location>
        <begin position="831"/>
        <end position="851"/>
    </location>
</feature>
<feature type="region of interest" description="Disordered" evidence="1">
    <location>
        <begin position="982"/>
        <end position="1008"/>
    </location>
</feature>
<feature type="transmembrane region" description="Helical" evidence="2">
    <location>
        <begin position="640"/>
        <end position="667"/>
    </location>
</feature>
<feature type="transmembrane region" description="Helical" evidence="2">
    <location>
        <begin position="72"/>
        <end position="97"/>
    </location>
</feature>
<feature type="region of interest" description="Disordered" evidence="1">
    <location>
        <begin position="482"/>
        <end position="545"/>
    </location>
</feature>
<feature type="transmembrane region" description="Helical" evidence="2">
    <location>
        <begin position="687"/>
        <end position="713"/>
    </location>
</feature>
<keyword evidence="2" id="KW-1133">Transmembrane helix</keyword>
<evidence type="ECO:0000313" key="4">
    <source>
        <dbReference type="EMBL" id="EAU92289.2"/>
    </source>
</evidence>
<dbReference type="OrthoDB" id="2591106at2759"/>
<keyword evidence="2" id="KW-0472">Membrane</keyword>
<dbReference type="InParanoid" id="A8N384"/>
<dbReference type="InterPro" id="IPR003864">
    <property type="entry name" value="CSC1/OSCA1-like_7TM"/>
</dbReference>
<keyword evidence="5" id="KW-1185">Reference proteome</keyword>
<dbReference type="RefSeq" id="XP_001829329.2">
    <property type="nucleotide sequence ID" value="XM_001829277.2"/>
</dbReference>
<dbReference type="OMA" id="REWFVQQ"/>
<feature type="domain" description="CSC1/OSCA1-like 7TM region" evidence="3">
    <location>
        <begin position="643"/>
        <end position="909"/>
    </location>
</feature>
<feature type="region of interest" description="Disordered" evidence="1">
    <location>
        <begin position="237"/>
        <end position="259"/>
    </location>
</feature>
<protein>
    <recommendedName>
        <fullName evidence="3">CSC1/OSCA1-like 7TM region domain-containing protein</fullName>
    </recommendedName>
</protein>
<dbReference type="VEuPathDB" id="FungiDB:CC1G_00508"/>
<feature type="compositionally biased region" description="Polar residues" evidence="1">
    <location>
        <begin position="982"/>
        <end position="993"/>
    </location>
</feature>
<proteinExistence type="predicted"/>
<dbReference type="Pfam" id="PF02714">
    <property type="entry name" value="RSN1_7TM"/>
    <property type="match status" value="1"/>
</dbReference>
<comment type="caution">
    <text evidence="4">The sequence shown here is derived from an EMBL/GenBank/DDBJ whole genome shotgun (WGS) entry which is preliminary data.</text>
</comment>
<feature type="compositionally biased region" description="Basic and acidic residues" evidence="1">
    <location>
        <begin position="995"/>
        <end position="1008"/>
    </location>
</feature>
<name>A8N384_COPC7</name>
<feature type="transmembrane region" description="Helical" evidence="2">
    <location>
        <begin position="890"/>
        <end position="911"/>
    </location>
</feature>
<evidence type="ECO:0000256" key="2">
    <source>
        <dbReference type="SAM" id="Phobius"/>
    </source>
</evidence>
<dbReference type="EMBL" id="AACS02000001">
    <property type="protein sequence ID" value="EAU92289.2"/>
    <property type="molecule type" value="Genomic_DNA"/>
</dbReference>
<feature type="transmembrane region" description="Helical" evidence="2">
    <location>
        <begin position="857"/>
        <end position="878"/>
    </location>
</feature>
<dbReference type="KEGG" id="cci:CC1G_00508"/>
<feature type="compositionally biased region" description="Basic and acidic residues" evidence="1">
    <location>
        <begin position="237"/>
        <end position="254"/>
    </location>
</feature>
<dbReference type="PANTHER" id="PTHR13018">
    <property type="entry name" value="PROBABLE MEMBRANE PROTEIN DUF221-RELATED"/>
    <property type="match status" value="1"/>
</dbReference>
<dbReference type="GeneID" id="6005757"/>
<dbReference type="GO" id="GO:0005886">
    <property type="term" value="C:plasma membrane"/>
    <property type="evidence" value="ECO:0007669"/>
    <property type="project" value="TreeGrafter"/>
</dbReference>
<feature type="transmembrane region" description="Helical" evidence="2">
    <location>
        <begin position="159"/>
        <end position="179"/>
    </location>
</feature>
<accession>A8N384</accession>
<dbReference type="GO" id="GO:0005227">
    <property type="term" value="F:calcium-activated cation channel activity"/>
    <property type="evidence" value="ECO:0007669"/>
    <property type="project" value="InterPro"/>
</dbReference>
<dbReference type="HOGENOM" id="CLU_005496_0_0_1"/>
<feature type="transmembrane region" description="Helical" evidence="2">
    <location>
        <begin position="734"/>
        <end position="755"/>
    </location>
</feature>
<feature type="transmembrane region" description="Helical" evidence="2">
    <location>
        <begin position="917"/>
        <end position="940"/>
    </location>
</feature>
<dbReference type="eggNOG" id="ENOG502RZBI">
    <property type="taxonomic scope" value="Eukaryota"/>
</dbReference>
<organism evidence="4 5">
    <name type="scientific">Coprinopsis cinerea (strain Okayama-7 / 130 / ATCC MYA-4618 / FGSC 9003)</name>
    <name type="common">Inky cap fungus</name>
    <name type="synonym">Hormographiella aspergillata</name>
    <dbReference type="NCBI Taxonomy" id="240176"/>
    <lineage>
        <taxon>Eukaryota</taxon>
        <taxon>Fungi</taxon>
        <taxon>Dikarya</taxon>
        <taxon>Basidiomycota</taxon>
        <taxon>Agaricomycotina</taxon>
        <taxon>Agaricomycetes</taxon>
        <taxon>Agaricomycetidae</taxon>
        <taxon>Agaricales</taxon>
        <taxon>Agaricineae</taxon>
        <taxon>Psathyrellaceae</taxon>
        <taxon>Coprinopsis</taxon>
    </lineage>
</organism>
<reference evidence="4 5" key="1">
    <citation type="journal article" date="2010" name="Proc. Natl. Acad. Sci. U.S.A.">
        <title>Insights into evolution of multicellular fungi from the assembled chromosomes of the mushroom Coprinopsis cinerea (Coprinus cinereus).</title>
        <authorList>
            <person name="Stajich J.E."/>
            <person name="Wilke S.K."/>
            <person name="Ahren D."/>
            <person name="Au C.H."/>
            <person name="Birren B.W."/>
            <person name="Borodovsky M."/>
            <person name="Burns C."/>
            <person name="Canback B."/>
            <person name="Casselton L.A."/>
            <person name="Cheng C.K."/>
            <person name="Deng J."/>
            <person name="Dietrich F.S."/>
            <person name="Fargo D.C."/>
            <person name="Farman M.L."/>
            <person name="Gathman A.C."/>
            <person name="Goldberg J."/>
            <person name="Guigo R."/>
            <person name="Hoegger P.J."/>
            <person name="Hooker J.B."/>
            <person name="Huggins A."/>
            <person name="James T.Y."/>
            <person name="Kamada T."/>
            <person name="Kilaru S."/>
            <person name="Kodira C."/>
            <person name="Kues U."/>
            <person name="Kupfer D."/>
            <person name="Kwan H.S."/>
            <person name="Lomsadze A."/>
            <person name="Li W."/>
            <person name="Lilly W.W."/>
            <person name="Ma L.J."/>
            <person name="Mackey A.J."/>
            <person name="Manning G."/>
            <person name="Martin F."/>
            <person name="Muraguchi H."/>
            <person name="Natvig D.O."/>
            <person name="Palmerini H."/>
            <person name="Ramesh M.A."/>
            <person name="Rehmeyer C.J."/>
            <person name="Roe B.A."/>
            <person name="Shenoy N."/>
            <person name="Stanke M."/>
            <person name="Ter-Hovhannisyan V."/>
            <person name="Tunlid A."/>
            <person name="Velagapudi R."/>
            <person name="Vision T.J."/>
            <person name="Zeng Q."/>
            <person name="Zolan M.E."/>
            <person name="Pukkila P.J."/>
        </authorList>
    </citation>
    <scope>NUCLEOTIDE SEQUENCE [LARGE SCALE GENOMIC DNA]</scope>
    <source>
        <strain evidence="5">Okayama-7 / 130 / ATCC MYA-4618 / FGSC 9003</strain>
    </source>
</reference>
<feature type="compositionally biased region" description="Basic and acidic residues" evidence="1">
    <location>
        <begin position="515"/>
        <end position="528"/>
    </location>
</feature>
<evidence type="ECO:0000256" key="1">
    <source>
        <dbReference type="SAM" id="MobiDB-lite"/>
    </source>
</evidence>
<sequence>MLRPRFRQVYALREWFVQESVRSKHLGSSFLAWLFPPVPLVPAVPEDVSDAGRSAATDAKLFPSDEQLSQRALFVALLIAFGWSVLALGGALPLYLIGTPCNAEVPSPAKHTGGYSTLLDLSLLRLLRLIDNQEVSILSTSKIVPRALEDDDFKTRTRVIVLTVLAIVLGVLPMLWKILKEFNRVAAYRKRWLQVKCENLDLGWLPVSKAPGFAQWGENQFKDYLVNVGLSTHLNDAAKSRTRRDGRSRRREEEQPLTDEDTEIDIHSLFSITDTERLAVMIEERDEILENLEIAETKYISSFRVTTPDPSILDFVPPPPPDPSRPYISRPLPLAPQRRSRYKRAPNRAYGASSFVAPSSFYKLRGLQGVSGGRFTDSGMDQTLAESFQSRVIGSRFMEVNRNSQAYGRLPLGVHVGLERDGELGPVSETGSWLPPIPDPRYYGPNYAPFEEQLVDEHGMRLIPEEQNGVNGTEEGWVDLIKETPDNDWGSDFNGTPPGTSARRPRPPKESVPSSRRETFPLRSREPTADDPQPVPPPHLRLQPTQPFVRPLDGVNFDDLGEVYAAITSWRSQLKQINNDIAAIQAENYENIANGHTVKGWLMVGKGIRHIPGVELIEGRAKEDIRWDVLQNQRSWMDSAVLWAIIIVVMALLAAGLTAAAGLSLAMAPDFAHYLPFLGSLFSTHPIVAGIATVFAPAVVATIFIIIALLLINWSAKIHGSVSVSGNHLLVFKITFFAMTFVGTVWLVAIGALLYSMESLSTEQDQTKSLANGSIYMSVLALALVINVAIIFPACLLLQPFRLWRVVRSERESITPRQRFRATFPRTYNPSYAMGACILAIVFASTFALIFPLIAPAVVVFLLLTLIAHRYLVGYVYVQTHSQTGGLLQLWLLKRFGTLLSFQPILLGLIFLSREIWIEGGVLVGTGVFVIVFVESYCAWKTRLPGFRSLSPATRNSVELFMGGADTYLIPHPPMEQIRQAASSSNDDSTTIDGTRPDHIRPNINTRRDGMRNRGSFASVLDMMSRTLAVVPSSSGFRAAVPLDTENLNDLTATERAARTHPDAPPRLPPLPFTEHADEVGGILYAPELVAPPPIIWLPNDSAGVARSEAEDLQKYHDLQVTLDVRAHEDVLLRRSTSLRRRPTS</sequence>
<keyword evidence="2" id="KW-0812">Transmembrane</keyword>
<dbReference type="InterPro" id="IPR045122">
    <property type="entry name" value="Csc1-like"/>
</dbReference>
<gene>
    <name evidence="4" type="ORF">CC1G_00508</name>
</gene>
<feature type="transmembrane region" description="Helical" evidence="2">
    <location>
        <begin position="775"/>
        <end position="798"/>
    </location>
</feature>
<dbReference type="AlphaFoldDB" id="A8N384"/>
<dbReference type="Proteomes" id="UP000001861">
    <property type="component" value="Unassembled WGS sequence"/>
</dbReference>
<evidence type="ECO:0000313" key="5">
    <source>
        <dbReference type="Proteomes" id="UP000001861"/>
    </source>
</evidence>
<evidence type="ECO:0000259" key="3">
    <source>
        <dbReference type="Pfam" id="PF02714"/>
    </source>
</evidence>